<keyword evidence="5" id="KW-1185">Reference proteome</keyword>
<dbReference type="AlphaFoldDB" id="A0A133VG53"/>
<reference evidence="4 5" key="1">
    <citation type="journal article" date="2016" name="Sci. Rep.">
        <title>Metabolic traits of an uncultured archaeal lineage -MSBL1- from brine pools of the Red Sea.</title>
        <authorList>
            <person name="Mwirichia R."/>
            <person name="Alam I."/>
            <person name="Rashid M."/>
            <person name="Vinu M."/>
            <person name="Ba-Alawi W."/>
            <person name="Anthony Kamau A."/>
            <person name="Kamanda Ngugi D."/>
            <person name="Goker M."/>
            <person name="Klenk H.P."/>
            <person name="Bajic V."/>
            <person name="Stingl U."/>
        </authorList>
    </citation>
    <scope>NUCLEOTIDE SEQUENCE [LARGE SCALE GENOMIC DNA]</scope>
    <source>
        <strain evidence="4">SCGC-AAA382A13</strain>
    </source>
</reference>
<dbReference type="GO" id="GO:0008168">
    <property type="term" value="F:methyltransferase activity"/>
    <property type="evidence" value="ECO:0007669"/>
    <property type="project" value="UniProtKB-KW"/>
</dbReference>
<protein>
    <recommendedName>
        <fullName evidence="6">Trimethylamine methyltransferase</fullName>
    </recommendedName>
</protein>
<dbReference type="Gene3D" id="3.20.20.480">
    <property type="entry name" value="Trimethylamine methyltransferase-like"/>
    <property type="match status" value="1"/>
</dbReference>
<gene>
    <name evidence="4" type="ORF">AKJ50_01020</name>
</gene>
<name>A0A133VG53_9EURY</name>
<evidence type="ECO:0000256" key="2">
    <source>
        <dbReference type="ARBA" id="ARBA00022603"/>
    </source>
</evidence>
<evidence type="ECO:0000313" key="4">
    <source>
        <dbReference type="EMBL" id="KXB05407.1"/>
    </source>
</evidence>
<dbReference type="GO" id="GO:0015948">
    <property type="term" value="P:methanogenesis"/>
    <property type="evidence" value="ECO:0007669"/>
    <property type="project" value="InterPro"/>
</dbReference>
<keyword evidence="2" id="KW-0489">Methyltransferase</keyword>
<dbReference type="GO" id="GO:0032259">
    <property type="term" value="P:methylation"/>
    <property type="evidence" value="ECO:0007669"/>
    <property type="project" value="UniProtKB-KW"/>
</dbReference>
<dbReference type="Proteomes" id="UP000070311">
    <property type="component" value="Unassembled WGS sequence"/>
</dbReference>
<sequence>MFGKILSNKEINQISEASYRILEKTGFHLPYQEALETLDEKGAEVDFKKEIVRVPKPLMKQAIENTPNKIKIYDRSGNNCRELGGEEVFFRPGSAPTKMLDYDGKTRKATAEDVKNVSLIADALEHYKFISTPLPMDVPESAQGWYAPYLMVKNCTNPLNRGSMGEEKGFEYMQKIFEAARGGREELIEKPLDLYIACPTSPLSWSKSNAKFITKCAENQMPISIISAPQLGTTAPATLAGLLTQHNAEVLSGVLVTQLVRKGTPVTYGGSTIVMDMRHGTSSLGSMEAMLLTAGCSCLAQHYELPHIDYVGPSDSLTTDAQSALEAAMGIFIGSLSKVDIITGPGLLEEENCTSLEKLVIDHEICRMSLRGLKGITVDEERIAEDVIREIGPNGLFLKHKHTLDWHKKDIELPDEIVNRENRSQWEKKGSKTMQDKANEKVKRIIKDHKPEEIPSDIKKDIDNAAEEIMKEQGIGSLPLGPK</sequence>
<dbReference type="InterPro" id="IPR010426">
    <property type="entry name" value="MTTB_MeTrfase"/>
</dbReference>
<dbReference type="Pfam" id="PF06253">
    <property type="entry name" value="MTTB"/>
    <property type="match status" value="1"/>
</dbReference>
<keyword evidence="3" id="KW-0808">Transferase</keyword>
<organism evidence="4 5">
    <name type="scientific">candidate division MSBL1 archaeon SCGC-AAA382A13</name>
    <dbReference type="NCBI Taxonomy" id="1698279"/>
    <lineage>
        <taxon>Archaea</taxon>
        <taxon>Methanobacteriati</taxon>
        <taxon>Methanobacteriota</taxon>
        <taxon>candidate division MSBL1</taxon>
    </lineage>
</organism>
<comment type="caution">
    <text evidence="4">The sequence shown here is derived from an EMBL/GenBank/DDBJ whole genome shotgun (WGS) entry which is preliminary data.</text>
</comment>
<dbReference type="InterPro" id="IPR038601">
    <property type="entry name" value="MttB-like_sf"/>
</dbReference>
<comment type="similarity">
    <text evidence="1">Belongs to the trimethylamine methyltransferase family.</text>
</comment>
<evidence type="ECO:0008006" key="6">
    <source>
        <dbReference type="Google" id="ProtNLM"/>
    </source>
</evidence>
<dbReference type="EMBL" id="LHYD01000014">
    <property type="protein sequence ID" value="KXB05407.1"/>
    <property type="molecule type" value="Genomic_DNA"/>
</dbReference>
<accession>A0A133VG53</accession>
<evidence type="ECO:0000256" key="3">
    <source>
        <dbReference type="ARBA" id="ARBA00022679"/>
    </source>
</evidence>
<evidence type="ECO:0000256" key="1">
    <source>
        <dbReference type="ARBA" id="ARBA00007137"/>
    </source>
</evidence>
<proteinExistence type="inferred from homology"/>
<evidence type="ECO:0000313" key="5">
    <source>
        <dbReference type="Proteomes" id="UP000070311"/>
    </source>
</evidence>